<dbReference type="EMBL" id="JAQQPM010000009">
    <property type="protein sequence ID" value="KAK2075231.1"/>
    <property type="molecule type" value="Genomic_DNA"/>
</dbReference>
<name>A0AAD9ICC8_9PEZI</name>
<evidence type="ECO:0000313" key="2">
    <source>
        <dbReference type="EMBL" id="KAK2075231.1"/>
    </source>
</evidence>
<comment type="caution">
    <text evidence="2">The sequence shown here is derived from an EMBL/GenBank/DDBJ whole genome shotgun (WGS) entry which is preliminary data.</text>
</comment>
<evidence type="ECO:0000256" key="1">
    <source>
        <dbReference type="SAM" id="SignalP"/>
    </source>
</evidence>
<dbReference type="Proteomes" id="UP001217918">
    <property type="component" value="Unassembled WGS sequence"/>
</dbReference>
<gene>
    <name evidence="2" type="ORF">P8C59_009376</name>
</gene>
<keyword evidence="3" id="KW-1185">Reference proteome</keyword>
<protein>
    <submittedName>
        <fullName evidence="2">Uncharacterized protein</fullName>
    </submittedName>
</protein>
<evidence type="ECO:0000313" key="3">
    <source>
        <dbReference type="Proteomes" id="UP001217918"/>
    </source>
</evidence>
<keyword evidence="1" id="KW-0732">Signal</keyword>
<organism evidence="2 3">
    <name type="scientific">Phyllachora maydis</name>
    <dbReference type="NCBI Taxonomy" id="1825666"/>
    <lineage>
        <taxon>Eukaryota</taxon>
        <taxon>Fungi</taxon>
        <taxon>Dikarya</taxon>
        <taxon>Ascomycota</taxon>
        <taxon>Pezizomycotina</taxon>
        <taxon>Sordariomycetes</taxon>
        <taxon>Sordariomycetidae</taxon>
        <taxon>Phyllachorales</taxon>
        <taxon>Phyllachoraceae</taxon>
        <taxon>Phyllachora</taxon>
    </lineage>
</organism>
<feature type="signal peptide" evidence="1">
    <location>
        <begin position="1"/>
        <end position="27"/>
    </location>
</feature>
<sequence>MPPPCIESGMRLARALCLCCLCQDCWETSPLPLDDKGEEGMSLAPFALDDKGGGMGAWPFVLDEKGDAAGFIRNSCP</sequence>
<accession>A0AAD9ICC8</accession>
<reference evidence="2" key="1">
    <citation type="journal article" date="2023" name="Mol. Plant Microbe Interact.">
        <title>Elucidating the Obligate Nature and Biological Capacity of an Invasive Fungal Corn Pathogen.</title>
        <authorList>
            <person name="MacCready J.S."/>
            <person name="Roggenkamp E.M."/>
            <person name="Gdanetz K."/>
            <person name="Chilvers M.I."/>
        </authorList>
    </citation>
    <scope>NUCLEOTIDE SEQUENCE</scope>
    <source>
        <strain evidence="2">PM02</strain>
    </source>
</reference>
<feature type="chain" id="PRO_5041941638" evidence="1">
    <location>
        <begin position="28"/>
        <end position="77"/>
    </location>
</feature>
<dbReference type="AlphaFoldDB" id="A0AAD9ICC8"/>
<proteinExistence type="predicted"/>